<evidence type="ECO:0000313" key="3">
    <source>
        <dbReference type="Proteomes" id="UP001197626"/>
    </source>
</evidence>
<keyword evidence="1" id="KW-1133">Transmembrane helix</keyword>
<name>A0ABY3PE19_9STAP</name>
<organism evidence="2 3">
    <name type="scientific">Staphylococcus ratti</name>
    <dbReference type="NCBI Taxonomy" id="2892440"/>
    <lineage>
        <taxon>Bacteria</taxon>
        <taxon>Bacillati</taxon>
        <taxon>Bacillota</taxon>
        <taxon>Bacilli</taxon>
        <taxon>Bacillales</taxon>
        <taxon>Staphylococcaceae</taxon>
        <taxon>Staphylococcus</taxon>
    </lineage>
</organism>
<dbReference type="EMBL" id="CP086654">
    <property type="protein sequence ID" value="UEX90571.1"/>
    <property type="molecule type" value="Genomic_DNA"/>
</dbReference>
<keyword evidence="3" id="KW-1185">Reference proteome</keyword>
<feature type="transmembrane region" description="Helical" evidence="1">
    <location>
        <begin position="30"/>
        <end position="49"/>
    </location>
</feature>
<dbReference type="InterPro" id="IPR053572">
    <property type="entry name" value="MspA"/>
</dbReference>
<dbReference type="NCBIfam" id="NF038247">
    <property type="entry name" value="memb_stab_MspA"/>
    <property type="match status" value="1"/>
</dbReference>
<keyword evidence="1" id="KW-0812">Transmembrane</keyword>
<reference evidence="2 3" key="1">
    <citation type="journal article" date="2022" name="Pathogens">
        <title>Staphylococcus ratti sp. nov. Isolated from a Lab Rat.</title>
        <authorList>
            <person name="Kovarovic V."/>
            <person name="Sedlacek I."/>
            <person name="Petras P."/>
            <person name="Kralova S."/>
            <person name="Maslanova I."/>
            <person name="Svec P."/>
            <person name="Neumann-Schaal M."/>
            <person name="Botka T."/>
            <person name="Gelbicova T."/>
            <person name="Stankova E."/>
            <person name="Doskar J."/>
            <person name="Pantucek R."/>
        </authorList>
    </citation>
    <scope>NUCLEOTIDE SEQUENCE [LARGE SCALE GENOMIC DNA]</scope>
    <source>
        <strain evidence="2 3">CCM 9025</strain>
    </source>
</reference>
<dbReference type="RefSeq" id="WP_229293067.1">
    <property type="nucleotide sequence ID" value="NZ_CP086654.1"/>
</dbReference>
<protein>
    <submittedName>
        <fullName evidence="2">Membrane stabilizing protein MspA</fullName>
    </submittedName>
</protein>
<evidence type="ECO:0000313" key="2">
    <source>
        <dbReference type="EMBL" id="UEX90571.1"/>
    </source>
</evidence>
<evidence type="ECO:0000256" key="1">
    <source>
        <dbReference type="SAM" id="Phobius"/>
    </source>
</evidence>
<dbReference type="Proteomes" id="UP001197626">
    <property type="component" value="Chromosome"/>
</dbReference>
<feature type="transmembrane region" description="Helical" evidence="1">
    <location>
        <begin position="55"/>
        <end position="73"/>
    </location>
</feature>
<feature type="transmembrane region" description="Helical" evidence="1">
    <location>
        <begin position="6"/>
        <end position="23"/>
    </location>
</feature>
<proteinExistence type="predicted"/>
<keyword evidence="1" id="KW-0472">Membrane</keyword>
<sequence>MLIYFLLLPLLYLIVSYLSIFKMNSKFASVLRIIMAVILIFVIATSLTYHLMNTWWLFVVLLLLIGNVETTAFKFSKNDAKGVSILNMMTVLIFIIYTILTIVLI</sequence>
<accession>A0ABY3PE19</accession>
<gene>
    <name evidence="2" type="primary">mspA</name>
    <name evidence="2" type="ORF">LN051_02580</name>
</gene>
<feature type="transmembrane region" description="Helical" evidence="1">
    <location>
        <begin position="85"/>
        <end position="104"/>
    </location>
</feature>